<comment type="caution">
    <text evidence="3">The sequence shown here is derived from an EMBL/GenBank/DDBJ whole genome shotgun (WGS) entry which is preliminary data.</text>
</comment>
<proteinExistence type="predicted"/>
<feature type="signal peptide" evidence="1">
    <location>
        <begin position="1"/>
        <end position="33"/>
    </location>
</feature>
<dbReference type="Pfam" id="PF14365">
    <property type="entry name" value="Neprosin_AP"/>
    <property type="match status" value="1"/>
</dbReference>
<protein>
    <recommendedName>
        <fullName evidence="2">Neprosin activation peptide domain-containing protein</fullName>
    </recommendedName>
</protein>
<sequence>MTSLGNCCVELYVVFMFMQLLAIALQQANPVLGGTYYEISAETHSVPLKGTVKSIKFEDEDIVDCVDIYQQPAFKHPLLRNHTVQMDPSSRPSGWKAVGSSHTKLIQLWSQDQVCPNGIVPIRRTTMSTNFSSIHSAHFRQPNVNSDHQVNHCVR</sequence>
<dbReference type="PANTHER" id="PTHR31589">
    <property type="entry name" value="PROTEIN, PUTATIVE (DUF239)-RELATED-RELATED"/>
    <property type="match status" value="1"/>
</dbReference>
<evidence type="ECO:0000259" key="2">
    <source>
        <dbReference type="Pfam" id="PF14365"/>
    </source>
</evidence>
<organism evidence="3 4">
    <name type="scientific">Carnegiea gigantea</name>
    <dbReference type="NCBI Taxonomy" id="171969"/>
    <lineage>
        <taxon>Eukaryota</taxon>
        <taxon>Viridiplantae</taxon>
        <taxon>Streptophyta</taxon>
        <taxon>Embryophyta</taxon>
        <taxon>Tracheophyta</taxon>
        <taxon>Spermatophyta</taxon>
        <taxon>Magnoliopsida</taxon>
        <taxon>eudicotyledons</taxon>
        <taxon>Gunneridae</taxon>
        <taxon>Pentapetalae</taxon>
        <taxon>Caryophyllales</taxon>
        <taxon>Cactineae</taxon>
        <taxon>Cactaceae</taxon>
        <taxon>Cactoideae</taxon>
        <taxon>Echinocereeae</taxon>
        <taxon>Carnegiea</taxon>
    </lineage>
</organism>
<gene>
    <name evidence="3" type="ORF">Cgig2_030917</name>
</gene>
<feature type="domain" description="Neprosin activation peptide" evidence="2">
    <location>
        <begin position="54"/>
        <end position="144"/>
    </location>
</feature>
<evidence type="ECO:0000313" key="3">
    <source>
        <dbReference type="EMBL" id="KAJ8444060.1"/>
    </source>
</evidence>
<reference evidence="3" key="1">
    <citation type="submission" date="2022-04" db="EMBL/GenBank/DDBJ databases">
        <title>Carnegiea gigantea Genome sequencing and assembly v2.</title>
        <authorList>
            <person name="Copetti D."/>
            <person name="Sanderson M.J."/>
            <person name="Burquez A."/>
            <person name="Wojciechowski M.F."/>
        </authorList>
    </citation>
    <scope>NUCLEOTIDE SEQUENCE</scope>
    <source>
        <strain evidence="3">SGP5-SGP5p</strain>
        <tissue evidence="3">Aerial part</tissue>
    </source>
</reference>
<keyword evidence="4" id="KW-1185">Reference proteome</keyword>
<dbReference type="OrthoDB" id="1858978at2759"/>
<accession>A0A9Q1QL49</accession>
<dbReference type="PANTHER" id="PTHR31589:SF110">
    <property type="entry name" value="PROTEIN, PUTATIVE (DUF239)-RELATED"/>
    <property type="match status" value="1"/>
</dbReference>
<dbReference type="Proteomes" id="UP001153076">
    <property type="component" value="Unassembled WGS sequence"/>
</dbReference>
<evidence type="ECO:0000256" key="1">
    <source>
        <dbReference type="SAM" id="SignalP"/>
    </source>
</evidence>
<keyword evidence="1" id="KW-0732">Signal</keyword>
<dbReference type="InterPro" id="IPR053168">
    <property type="entry name" value="Glutamic_endopeptidase"/>
</dbReference>
<dbReference type="EMBL" id="JAKOGI010000108">
    <property type="protein sequence ID" value="KAJ8444060.1"/>
    <property type="molecule type" value="Genomic_DNA"/>
</dbReference>
<dbReference type="InterPro" id="IPR025521">
    <property type="entry name" value="Neprosin_propep"/>
</dbReference>
<dbReference type="AlphaFoldDB" id="A0A9Q1QL49"/>
<evidence type="ECO:0000313" key="4">
    <source>
        <dbReference type="Proteomes" id="UP001153076"/>
    </source>
</evidence>
<feature type="chain" id="PRO_5040432449" description="Neprosin activation peptide domain-containing protein" evidence="1">
    <location>
        <begin position="34"/>
        <end position="155"/>
    </location>
</feature>
<name>A0A9Q1QL49_9CARY</name>